<reference evidence="4" key="1">
    <citation type="journal article" date="2019" name="Int. J. Syst. Evol. Microbiol.">
        <title>The Global Catalogue of Microorganisms (GCM) 10K type strain sequencing project: providing services to taxonomists for standard genome sequencing and annotation.</title>
        <authorList>
            <consortium name="The Broad Institute Genomics Platform"/>
            <consortium name="The Broad Institute Genome Sequencing Center for Infectious Disease"/>
            <person name="Wu L."/>
            <person name="Ma J."/>
        </authorList>
    </citation>
    <scope>NUCLEOTIDE SEQUENCE [LARGE SCALE GENOMIC DNA]</scope>
    <source>
        <strain evidence="4">JCM 17085</strain>
    </source>
</reference>
<dbReference type="Pfam" id="PF04738">
    <property type="entry name" value="Lant_dehydr_N"/>
    <property type="match status" value="1"/>
</dbReference>
<comment type="caution">
    <text evidence="3">The sequence shown here is derived from an EMBL/GenBank/DDBJ whole genome shotgun (WGS) entry which is preliminary data.</text>
</comment>
<sequence>MKNYKFLNDLLLRSPFYSYNQYADKKTEEIINDDYFRTALYLASPQLYNLLAAKHFDYKSLTSKERLSINRYYNRMCFRPTPFGSFSSFTLASWGLDELIRLDEQNAKLHLNIDQEIVLDLAARLIGNDPENYTYICNPTLYKLGREFRFVKTNYSEDRKKILFDLESYEYNTLTSALINFCSGSFKPGLEIMTFMIEISDCDRETAKDYLKFLVDAQLIISQTGTNIIGEDYLYRLLNHTEIVASPFTSILDNIHQQLLTVPFPAVDHLINLSGQLKGWFSDLLEGKTRQYFYAGLERKVADGSLSIKYQQHITEGLKALSALAQPAQSPMLRQFIQDFKNRFDRQKIPLLQAIDPETGVGYGPDITPLSETELLRQVNFKEPQKNNMALEWSPVHRLLFQKWKNNQHNTDPIQLDEADLPIIQANQTLSSPPTLSVMFRALDNAVYLETAGGVSATALIGRFTIWNKDIYSLSQQLASLEQSANPDVIFADIGQLSDTHADNINRRKHSYEYEITINSVSTLPFDHQIAPSDLWISVIGDELILESKSLQKIIIPRLSSAYNHTLNHLALYRILCDLQYQGLQGNYSFEVEQFFPGMAYYPRVVFKQTILCPAIWHLSDQDLNELKSAPIDESFNKFELLKKKLKLPSVIALSKFDQQLVFNTDREEDIIFLIDCLKSMDNAVLQEYFLPEQPIIATYSGKPLVNQFIAFLHKDETTYQGNRTADIITKTKVKEEYILGSKWLYLKLYCNPSIANDLLVKKLFPLLQKFDNGELLCWFFIRYRDSGYHIRLRLKVKEEFIGTVLILLKKRLEGSVHYHLIREYQADTYRREMERYGPDIINLVEHFFYGSSELIIRYVKITRLKSFSNTYHSLAFVSVVHLLNSFLPDLNIQINFLEQMVQTFYSEFSSEKTLKIELDQKYREIKKEIAELLSNKVYYEKLKLGKWSDMFALKVQEVLKAAVSFTPKRKNQLLADLIHMHLNRLFVDRQRNQELIIYYCIYKYQVSRKAMSQKSD</sequence>
<dbReference type="Proteomes" id="UP001500841">
    <property type="component" value="Unassembled WGS sequence"/>
</dbReference>
<feature type="domain" description="Lantibiotic dehydratase N-terminal" evidence="1">
    <location>
        <begin position="33"/>
        <end position="669"/>
    </location>
</feature>
<organism evidence="3 4">
    <name type="scientific">Mucilaginibacter panaciglaebae</name>
    <dbReference type="NCBI Taxonomy" id="502331"/>
    <lineage>
        <taxon>Bacteria</taxon>
        <taxon>Pseudomonadati</taxon>
        <taxon>Bacteroidota</taxon>
        <taxon>Sphingobacteriia</taxon>
        <taxon>Sphingobacteriales</taxon>
        <taxon>Sphingobacteriaceae</taxon>
        <taxon>Mucilaginibacter</taxon>
    </lineage>
</organism>
<dbReference type="NCBIfam" id="TIGR03891">
    <property type="entry name" value="thiopep_ocin"/>
    <property type="match status" value="1"/>
</dbReference>
<dbReference type="InterPro" id="IPR006827">
    <property type="entry name" value="Lant_deHydtase_N"/>
</dbReference>
<evidence type="ECO:0000313" key="4">
    <source>
        <dbReference type="Proteomes" id="UP001500841"/>
    </source>
</evidence>
<keyword evidence="4" id="KW-1185">Reference proteome</keyword>
<dbReference type="RefSeq" id="WP_345101544.1">
    <property type="nucleotide sequence ID" value="NZ_BAABCV010000003.1"/>
</dbReference>
<proteinExistence type="predicted"/>
<dbReference type="EMBL" id="BAABCV010000003">
    <property type="protein sequence ID" value="GAA4090865.1"/>
    <property type="molecule type" value="Genomic_DNA"/>
</dbReference>
<protein>
    <recommendedName>
        <fullName evidence="5">Thiopeptide-type bacteriocin biosynthesis protein</fullName>
    </recommendedName>
</protein>
<dbReference type="Pfam" id="PF14028">
    <property type="entry name" value="Lant_dehydr_C"/>
    <property type="match status" value="1"/>
</dbReference>
<feature type="domain" description="Thiopeptide-type bacteriocin biosynthesis" evidence="2">
    <location>
        <begin position="744"/>
        <end position="1005"/>
    </location>
</feature>
<evidence type="ECO:0000259" key="1">
    <source>
        <dbReference type="Pfam" id="PF04738"/>
    </source>
</evidence>
<evidence type="ECO:0000313" key="3">
    <source>
        <dbReference type="EMBL" id="GAA4090865.1"/>
    </source>
</evidence>
<accession>A0ABP7WKK8</accession>
<name>A0ABP7WKK8_9SPHI</name>
<gene>
    <name evidence="3" type="ORF">GCM10022392_10740</name>
</gene>
<evidence type="ECO:0000259" key="2">
    <source>
        <dbReference type="Pfam" id="PF14028"/>
    </source>
</evidence>
<evidence type="ECO:0008006" key="5">
    <source>
        <dbReference type="Google" id="ProtNLM"/>
    </source>
</evidence>
<dbReference type="InterPro" id="IPR023809">
    <property type="entry name" value="Thiopep_bacteriocin_synth_dom"/>
</dbReference>